<keyword evidence="3" id="KW-1185">Reference proteome</keyword>
<proteinExistence type="predicted"/>
<feature type="compositionally biased region" description="Polar residues" evidence="1">
    <location>
        <begin position="115"/>
        <end position="135"/>
    </location>
</feature>
<reference evidence="2 3" key="1">
    <citation type="journal article" date="2024" name="G3 (Bethesda)">
        <title>Genome assembly of Hibiscus sabdariffa L. provides insights into metabolisms of medicinal natural products.</title>
        <authorList>
            <person name="Kim T."/>
        </authorList>
    </citation>
    <scope>NUCLEOTIDE SEQUENCE [LARGE SCALE GENOMIC DNA]</scope>
    <source>
        <strain evidence="2">TK-2024</strain>
        <tissue evidence="2">Old leaves</tissue>
    </source>
</reference>
<name>A0ABR2SZN7_9ROSI</name>
<dbReference type="Proteomes" id="UP001396334">
    <property type="component" value="Unassembled WGS sequence"/>
</dbReference>
<feature type="region of interest" description="Disordered" evidence="1">
    <location>
        <begin position="115"/>
        <end position="136"/>
    </location>
</feature>
<evidence type="ECO:0000313" key="2">
    <source>
        <dbReference type="EMBL" id="KAK9030429.1"/>
    </source>
</evidence>
<dbReference type="EMBL" id="JBBPBN010000010">
    <property type="protein sequence ID" value="KAK9030429.1"/>
    <property type="molecule type" value="Genomic_DNA"/>
</dbReference>
<accession>A0ABR2SZN7</accession>
<evidence type="ECO:0000256" key="1">
    <source>
        <dbReference type="SAM" id="MobiDB-lite"/>
    </source>
</evidence>
<organism evidence="2 3">
    <name type="scientific">Hibiscus sabdariffa</name>
    <name type="common">roselle</name>
    <dbReference type="NCBI Taxonomy" id="183260"/>
    <lineage>
        <taxon>Eukaryota</taxon>
        <taxon>Viridiplantae</taxon>
        <taxon>Streptophyta</taxon>
        <taxon>Embryophyta</taxon>
        <taxon>Tracheophyta</taxon>
        <taxon>Spermatophyta</taxon>
        <taxon>Magnoliopsida</taxon>
        <taxon>eudicotyledons</taxon>
        <taxon>Gunneridae</taxon>
        <taxon>Pentapetalae</taxon>
        <taxon>rosids</taxon>
        <taxon>malvids</taxon>
        <taxon>Malvales</taxon>
        <taxon>Malvaceae</taxon>
        <taxon>Malvoideae</taxon>
        <taxon>Hibiscus</taxon>
    </lineage>
</organism>
<gene>
    <name evidence="2" type="ORF">V6N11_031856</name>
</gene>
<evidence type="ECO:0000313" key="3">
    <source>
        <dbReference type="Proteomes" id="UP001396334"/>
    </source>
</evidence>
<protein>
    <submittedName>
        <fullName evidence="2">Uncharacterized protein</fullName>
    </submittedName>
</protein>
<comment type="caution">
    <text evidence="2">The sequence shown here is derived from an EMBL/GenBank/DDBJ whole genome shotgun (WGS) entry which is preliminary data.</text>
</comment>
<sequence length="226" mass="24460">MISSCWLHNEHVAAGERLRRCRSRLVIMRLRRTSHMKVRVSWGIGISHTISSTAIVMSSVDHTGSNVSRPIDDNVTVLTPQPRGAHPDGGCVGTVVHTTNSVLPASPRVDTQLRVSSPIMQSPELTDGSSASGTRLRSHVVDDSHVSLPPDVPSQISSESVLVDEGQSPLEDGVLEDMSLTVNKHSMINRSKAGVPYTNITIDSLVGRRNSALSHPIDHHPKQLSL</sequence>